<evidence type="ECO:0000313" key="3">
    <source>
        <dbReference type="Proteomes" id="UP000242877"/>
    </source>
</evidence>
<feature type="compositionally biased region" description="Basic and acidic residues" evidence="1">
    <location>
        <begin position="84"/>
        <end position="94"/>
    </location>
</feature>
<proteinExistence type="predicted"/>
<feature type="compositionally biased region" description="Basic residues" evidence="1">
    <location>
        <begin position="74"/>
        <end position="83"/>
    </location>
</feature>
<organism evidence="2 3">
    <name type="scientific">Ascosphaera apis ARSEF 7405</name>
    <dbReference type="NCBI Taxonomy" id="392613"/>
    <lineage>
        <taxon>Eukaryota</taxon>
        <taxon>Fungi</taxon>
        <taxon>Dikarya</taxon>
        <taxon>Ascomycota</taxon>
        <taxon>Pezizomycotina</taxon>
        <taxon>Eurotiomycetes</taxon>
        <taxon>Eurotiomycetidae</taxon>
        <taxon>Onygenales</taxon>
        <taxon>Ascosphaeraceae</taxon>
        <taxon>Ascosphaera</taxon>
    </lineage>
</organism>
<sequence length="94" mass="10131">MPKVGLPNFFRPTAFSTSAELQSRPGKLMKKGLHKVDRAASKAALKGIDAGVAATRKTKKSMGINGKGRNGRNGARKNGKRNGTKKEPLRSRRS</sequence>
<gene>
    <name evidence="2" type="ORF">AAP_01865</name>
</gene>
<dbReference type="Proteomes" id="UP000242877">
    <property type="component" value="Unassembled WGS sequence"/>
</dbReference>
<dbReference type="AlphaFoldDB" id="A0A168AZF3"/>
<evidence type="ECO:0000256" key="1">
    <source>
        <dbReference type="SAM" id="MobiDB-lite"/>
    </source>
</evidence>
<dbReference type="VEuPathDB" id="FungiDB:AAP_01865"/>
<reference evidence="2 3" key="1">
    <citation type="journal article" date="2016" name="Genome Biol. Evol.">
        <title>Divergent and convergent evolution of fungal pathogenicity.</title>
        <authorList>
            <person name="Shang Y."/>
            <person name="Xiao G."/>
            <person name="Zheng P."/>
            <person name="Cen K."/>
            <person name="Zhan S."/>
            <person name="Wang C."/>
        </authorList>
    </citation>
    <scope>NUCLEOTIDE SEQUENCE [LARGE SCALE GENOMIC DNA]</scope>
    <source>
        <strain evidence="2 3">ARSEF 7405</strain>
    </source>
</reference>
<dbReference type="OrthoDB" id="4023585at2759"/>
<keyword evidence="3" id="KW-1185">Reference proteome</keyword>
<accession>A0A168AZF3</accession>
<evidence type="ECO:0000313" key="2">
    <source>
        <dbReference type="EMBL" id="KZZ94565.1"/>
    </source>
</evidence>
<dbReference type="EMBL" id="AZGZ01000006">
    <property type="protein sequence ID" value="KZZ94565.1"/>
    <property type="molecule type" value="Genomic_DNA"/>
</dbReference>
<protein>
    <submittedName>
        <fullName evidence="2">Uncharacterized protein</fullName>
    </submittedName>
</protein>
<feature type="region of interest" description="Disordered" evidence="1">
    <location>
        <begin position="49"/>
        <end position="94"/>
    </location>
</feature>
<comment type="caution">
    <text evidence="2">The sequence shown here is derived from an EMBL/GenBank/DDBJ whole genome shotgun (WGS) entry which is preliminary data.</text>
</comment>
<name>A0A168AZF3_9EURO</name>